<gene>
    <name evidence="1" type="ORF">Glove_368g7</name>
</gene>
<accession>A0A397HA05</accession>
<reference evidence="1 2" key="1">
    <citation type="submission" date="2018-08" db="EMBL/GenBank/DDBJ databases">
        <title>Genome and evolution of the arbuscular mycorrhizal fungus Diversispora epigaea (formerly Glomus versiforme) and its bacterial endosymbionts.</title>
        <authorList>
            <person name="Sun X."/>
            <person name="Fei Z."/>
            <person name="Harrison M."/>
        </authorList>
    </citation>
    <scope>NUCLEOTIDE SEQUENCE [LARGE SCALE GENOMIC DNA]</scope>
    <source>
        <strain evidence="1 2">IT104</strain>
    </source>
</reference>
<dbReference type="Proteomes" id="UP000266861">
    <property type="component" value="Unassembled WGS sequence"/>
</dbReference>
<dbReference type="AlphaFoldDB" id="A0A397HA05"/>
<evidence type="ECO:0000313" key="1">
    <source>
        <dbReference type="EMBL" id="RHZ58768.1"/>
    </source>
</evidence>
<protein>
    <submittedName>
        <fullName evidence="1">Uncharacterized protein</fullName>
    </submittedName>
</protein>
<name>A0A397HA05_9GLOM</name>
<evidence type="ECO:0000313" key="2">
    <source>
        <dbReference type="Proteomes" id="UP000266861"/>
    </source>
</evidence>
<keyword evidence="2" id="KW-1185">Reference proteome</keyword>
<organism evidence="1 2">
    <name type="scientific">Diversispora epigaea</name>
    <dbReference type="NCBI Taxonomy" id="1348612"/>
    <lineage>
        <taxon>Eukaryota</taxon>
        <taxon>Fungi</taxon>
        <taxon>Fungi incertae sedis</taxon>
        <taxon>Mucoromycota</taxon>
        <taxon>Glomeromycotina</taxon>
        <taxon>Glomeromycetes</taxon>
        <taxon>Diversisporales</taxon>
        <taxon>Diversisporaceae</taxon>
        <taxon>Diversispora</taxon>
    </lineage>
</organism>
<dbReference type="EMBL" id="PQFF01000334">
    <property type="protein sequence ID" value="RHZ58768.1"/>
    <property type="molecule type" value="Genomic_DNA"/>
</dbReference>
<comment type="caution">
    <text evidence="1">The sequence shown here is derived from an EMBL/GenBank/DDBJ whole genome shotgun (WGS) entry which is preliminary data.</text>
</comment>
<sequence>MFEPDDYRTCHNCGKETYIDFRKLCQQCYTSSNKNIDNFIKYTQLSGLKFYLKIKPELQPCPHLEWVPYHNFLDIKYIAEGGFLRQLLKLTYQLKSKFVIKCYGAT</sequence>
<proteinExistence type="predicted"/>
<dbReference type="OrthoDB" id="2428671at2759"/>